<dbReference type="EMBL" id="CAXAMN010017461">
    <property type="protein sequence ID" value="CAK9050577.1"/>
    <property type="molecule type" value="Genomic_DNA"/>
</dbReference>
<keyword evidence="2" id="KW-1185">Reference proteome</keyword>
<sequence length="200" mass="22124">MVLVAHQLLEQFTTAETSGQDTTYYANILAMPYIVNGSARGYHLAEPEDWRVKDKNWVGWALPFSTTDGQLMHVTPYARDCLRYVKFLMSTSGLGATAEAPRSLVSMQGLARQAAFHNAREVQNRAGCSYQAGTTRVLRNEQMSVVTSLDPGIGKLMDDAGAAQHFGSFYVAPEGFFYMLKPTPVVTANKKFTTPVIKFQ</sequence>
<dbReference type="Proteomes" id="UP001642484">
    <property type="component" value="Unassembled WGS sequence"/>
</dbReference>
<accession>A0ABP0MGJ2</accession>
<proteinExistence type="predicted"/>
<protein>
    <recommendedName>
        <fullName evidence="3">Phospholipase B-like</fullName>
    </recommendedName>
</protein>
<evidence type="ECO:0000313" key="2">
    <source>
        <dbReference type="Proteomes" id="UP001642484"/>
    </source>
</evidence>
<name>A0ABP0MGJ2_9DINO</name>
<feature type="non-terminal residue" evidence="1">
    <location>
        <position position="200"/>
    </location>
</feature>
<gene>
    <name evidence="1" type="ORF">CCMP2556_LOCUS25778</name>
</gene>
<reference evidence="1 2" key="1">
    <citation type="submission" date="2024-02" db="EMBL/GenBank/DDBJ databases">
        <authorList>
            <person name="Chen Y."/>
            <person name="Shah S."/>
            <person name="Dougan E. K."/>
            <person name="Thang M."/>
            <person name="Chan C."/>
        </authorList>
    </citation>
    <scope>NUCLEOTIDE SEQUENCE [LARGE SCALE GENOMIC DNA]</scope>
</reference>
<evidence type="ECO:0008006" key="3">
    <source>
        <dbReference type="Google" id="ProtNLM"/>
    </source>
</evidence>
<comment type="caution">
    <text evidence="1">The sequence shown here is derived from an EMBL/GenBank/DDBJ whole genome shotgun (WGS) entry which is preliminary data.</text>
</comment>
<organism evidence="1 2">
    <name type="scientific">Durusdinium trenchii</name>
    <dbReference type="NCBI Taxonomy" id="1381693"/>
    <lineage>
        <taxon>Eukaryota</taxon>
        <taxon>Sar</taxon>
        <taxon>Alveolata</taxon>
        <taxon>Dinophyceae</taxon>
        <taxon>Suessiales</taxon>
        <taxon>Symbiodiniaceae</taxon>
        <taxon>Durusdinium</taxon>
    </lineage>
</organism>
<evidence type="ECO:0000313" key="1">
    <source>
        <dbReference type="EMBL" id="CAK9050577.1"/>
    </source>
</evidence>